<gene>
    <name evidence="2" type="ORF">Aph01nite_26400</name>
</gene>
<sequence>MVVEAAGQDARLLSDLAHGGGLEALAGEQLRREPHQMIPSLRGRPRRPGPPPPTTLPPHRGGHAGVLSLIHALHYEPPNNGLFTQPNDESPAHAMFHA</sequence>
<comment type="caution">
    <text evidence="2">The sequence shown here is derived from an EMBL/GenBank/DDBJ whole genome shotgun (WGS) entry which is preliminary data.</text>
</comment>
<dbReference type="EMBL" id="BOOA01000017">
    <property type="protein sequence ID" value="GIH24330.1"/>
    <property type="molecule type" value="Genomic_DNA"/>
</dbReference>
<reference evidence="2" key="1">
    <citation type="submission" date="2021-01" db="EMBL/GenBank/DDBJ databases">
        <title>Whole genome shotgun sequence of Acrocarpospora phusangensis NBRC 108782.</title>
        <authorList>
            <person name="Komaki H."/>
            <person name="Tamura T."/>
        </authorList>
    </citation>
    <scope>NUCLEOTIDE SEQUENCE</scope>
    <source>
        <strain evidence="2">NBRC 108782</strain>
    </source>
</reference>
<proteinExistence type="predicted"/>
<dbReference type="AlphaFoldDB" id="A0A919QBJ1"/>
<protein>
    <submittedName>
        <fullName evidence="2">Uncharacterized protein</fullName>
    </submittedName>
</protein>
<feature type="region of interest" description="Disordered" evidence="1">
    <location>
        <begin position="33"/>
        <end position="63"/>
    </location>
</feature>
<evidence type="ECO:0000313" key="2">
    <source>
        <dbReference type="EMBL" id="GIH24330.1"/>
    </source>
</evidence>
<keyword evidence="3" id="KW-1185">Reference proteome</keyword>
<dbReference type="Proteomes" id="UP000640052">
    <property type="component" value="Unassembled WGS sequence"/>
</dbReference>
<accession>A0A919QBJ1</accession>
<evidence type="ECO:0000313" key="3">
    <source>
        <dbReference type="Proteomes" id="UP000640052"/>
    </source>
</evidence>
<feature type="region of interest" description="Disordered" evidence="1">
    <location>
        <begin position="78"/>
        <end position="98"/>
    </location>
</feature>
<evidence type="ECO:0000256" key="1">
    <source>
        <dbReference type="SAM" id="MobiDB-lite"/>
    </source>
</evidence>
<name>A0A919QBJ1_9ACTN</name>
<organism evidence="2 3">
    <name type="scientific">Acrocarpospora phusangensis</name>
    <dbReference type="NCBI Taxonomy" id="1070424"/>
    <lineage>
        <taxon>Bacteria</taxon>
        <taxon>Bacillati</taxon>
        <taxon>Actinomycetota</taxon>
        <taxon>Actinomycetes</taxon>
        <taxon>Streptosporangiales</taxon>
        <taxon>Streptosporangiaceae</taxon>
        <taxon>Acrocarpospora</taxon>
    </lineage>
</organism>